<keyword evidence="2" id="KW-0963">Cytoplasm</keyword>
<evidence type="ECO:0000256" key="1">
    <source>
        <dbReference type="ARBA" id="ARBA00007209"/>
    </source>
</evidence>
<sequence length="86" mass="9808">MNREGKQTLELDWSDKHQAYGFDDHGGRYSNMCPDTRHHPSSGPVCNISSWTTFTRDNLSKASQEEQATNSLRWVMVLALCVGGYW</sequence>
<proteinExistence type="inferred from homology"/>
<dbReference type="EMBL" id="SRLO01003313">
    <property type="protein sequence ID" value="TNN31600.1"/>
    <property type="molecule type" value="Genomic_DNA"/>
</dbReference>
<dbReference type="GO" id="GO:0036126">
    <property type="term" value="C:sperm flagellum"/>
    <property type="evidence" value="ECO:0007669"/>
    <property type="project" value="TreeGrafter"/>
</dbReference>
<keyword evidence="4" id="KW-0282">Flagellum</keyword>
<dbReference type="GO" id="GO:0060271">
    <property type="term" value="P:cilium assembly"/>
    <property type="evidence" value="ECO:0007669"/>
    <property type="project" value="UniProtKB-UniRule"/>
</dbReference>
<comment type="similarity">
    <text evidence="1 4">Belongs to the tektin family.</text>
</comment>
<dbReference type="InterPro" id="IPR048256">
    <property type="entry name" value="Tektin-like"/>
</dbReference>
<dbReference type="PANTHER" id="PTHR19960">
    <property type="entry name" value="TEKTIN"/>
    <property type="match status" value="1"/>
</dbReference>
<name>A0A4Z2ESJ3_9TELE</name>
<dbReference type="Proteomes" id="UP000314294">
    <property type="component" value="Unassembled WGS sequence"/>
</dbReference>
<protein>
    <recommendedName>
        <fullName evidence="4">Tektin</fullName>
    </recommendedName>
</protein>
<reference evidence="5 6" key="1">
    <citation type="submission" date="2019-03" db="EMBL/GenBank/DDBJ databases">
        <title>First draft genome of Liparis tanakae, snailfish: a comprehensive survey of snailfish specific genes.</title>
        <authorList>
            <person name="Kim W."/>
            <person name="Song I."/>
            <person name="Jeong J.-H."/>
            <person name="Kim D."/>
            <person name="Kim S."/>
            <person name="Ryu S."/>
            <person name="Song J.Y."/>
            <person name="Lee S.K."/>
        </authorList>
    </citation>
    <scope>NUCLEOTIDE SEQUENCE [LARGE SCALE GENOMIC DNA]</scope>
    <source>
        <tissue evidence="5">Muscle</tissue>
    </source>
</reference>
<dbReference type="GO" id="GO:0060294">
    <property type="term" value="P:cilium movement involved in cell motility"/>
    <property type="evidence" value="ECO:0007669"/>
    <property type="project" value="UniProtKB-UniRule"/>
</dbReference>
<dbReference type="InterPro" id="IPR000435">
    <property type="entry name" value="Tektins"/>
</dbReference>
<dbReference type="GO" id="GO:0015630">
    <property type="term" value="C:microtubule cytoskeleton"/>
    <property type="evidence" value="ECO:0007669"/>
    <property type="project" value="UniProtKB-UniRule"/>
</dbReference>
<evidence type="ECO:0000256" key="4">
    <source>
        <dbReference type="RuleBase" id="RU367040"/>
    </source>
</evidence>
<keyword evidence="4" id="KW-0966">Cell projection</keyword>
<evidence type="ECO:0000313" key="5">
    <source>
        <dbReference type="EMBL" id="TNN31600.1"/>
    </source>
</evidence>
<comment type="caution">
    <text evidence="5">The sequence shown here is derived from an EMBL/GenBank/DDBJ whole genome shotgun (WGS) entry which is preliminary data.</text>
</comment>
<keyword evidence="6" id="KW-1185">Reference proteome</keyword>
<dbReference type="OrthoDB" id="8876303at2759"/>
<dbReference type="AlphaFoldDB" id="A0A4Z2ESJ3"/>
<accession>A0A4Z2ESJ3</accession>
<dbReference type="Pfam" id="PF03148">
    <property type="entry name" value="Tektin"/>
    <property type="match status" value="1"/>
</dbReference>
<organism evidence="5 6">
    <name type="scientific">Liparis tanakae</name>
    <name type="common">Tanaka's snailfish</name>
    <dbReference type="NCBI Taxonomy" id="230148"/>
    <lineage>
        <taxon>Eukaryota</taxon>
        <taxon>Metazoa</taxon>
        <taxon>Chordata</taxon>
        <taxon>Craniata</taxon>
        <taxon>Vertebrata</taxon>
        <taxon>Euteleostomi</taxon>
        <taxon>Actinopterygii</taxon>
        <taxon>Neopterygii</taxon>
        <taxon>Teleostei</taxon>
        <taxon>Neoteleostei</taxon>
        <taxon>Acanthomorphata</taxon>
        <taxon>Eupercaria</taxon>
        <taxon>Perciformes</taxon>
        <taxon>Cottioidei</taxon>
        <taxon>Cottales</taxon>
        <taxon>Liparidae</taxon>
        <taxon>Liparis</taxon>
    </lineage>
</organism>
<evidence type="ECO:0000313" key="6">
    <source>
        <dbReference type="Proteomes" id="UP000314294"/>
    </source>
</evidence>
<keyword evidence="3" id="KW-0175">Coiled coil</keyword>
<comment type="subcellular location">
    <subcellularLocation>
        <location evidence="4">Cytoplasm</location>
        <location evidence="4">Cytoskeleton</location>
        <location evidence="4">Cilium axoneme</location>
    </subcellularLocation>
</comment>
<keyword evidence="4" id="KW-0969">Cilium</keyword>
<evidence type="ECO:0000256" key="3">
    <source>
        <dbReference type="ARBA" id="ARBA00023054"/>
    </source>
</evidence>
<dbReference type="GO" id="GO:0005930">
    <property type="term" value="C:axoneme"/>
    <property type="evidence" value="ECO:0007669"/>
    <property type="project" value="UniProtKB-SubCell"/>
</dbReference>
<dbReference type="GO" id="GO:0005634">
    <property type="term" value="C:nucleus"/>
    <property type="evidence" value="ECO:0007669"/>
    <property type="project" value="TreeGrafter"/>
</dbReference>
<evidence type="ECO:0000256" key="2">
    <source>
        <dbReference type="ARBA" id="ARBA00022490"/>
    </source>
</evidence>
<gene>
    <name evidence="5" type="primary">tekt4</name>
    <name evidence="5" type="ORF">EYF80_058248</name>
</gene>
<dbReference type="PANTHER" id="PTHR19960:SF12">
    <property type="entry name" value="TEKTIN-4"/>
    <property type="match status" value="1"/>
</dbReference>